<gene>
    <name evidence="2" type="ORF">MYCIT1_LOCUS29387</name>
</gene>
<dbReference type="SUPFAM" id="SSF51735">
    <property type="entry name" value="NAD(P)-binding Rossmann-fold domains"/>
    <property type="match status" value="1"/>
</dbReference>
<feature type="transmembrane region" description="Helical" evidence="1">
    <location>
        <begin position="190"/>
        <end position="209"/>
    </location>
</feature>
<dbReference type="Gene3D" id="3.40.50.720">
    <property type="entry name" value="NAD(P)-binding Rossmann-like Domain"/>
    <property type="match status" value="1"/>
</dbReference>
<accession>A0AAD2HSP1</accession>
<dbReference type="PANTHER" id="PTHR43245">
    <property type="entry name" value="BIFUNCTIONAL POLYMYXIN RESISTANCE PROTEIN ARNA"/>
    <property type="match status" value="1"/>
</dbReference>
<proteinExistence type="predicted"/>
<dbReference type="Proteomes" id="UP001295794">
    <property type="component" value="Unassembled WGS sequence"/>
</dbReference>
<evidence type="ECO:0000313" key="3">
    <source>
        <dbReference type="Proteomes" id="UP001295794"/>
    </source>
</evidence>
<keyword evidence="3" id="KW-1185">Reference proteome</keyword>
<dbReference type="PANTHER" id="PTHR43245:SF11">
    <property type="entry name" value="LD23561P"/>
    <property type="match status" value="1"/>
</dbReference>
<dbReference type="AlphaFoldDB" id="A0AAD2HSP1"/>
<name>A0AAD2HSP1_9AGAR</name>
<dbReference type="InterPro" id="IPR050177">
    <property type="entry name" value="Lipid_A_modif_metabolic_enz"/>
</dbReference>
<keyword evidence="1" id="KW-0812">Transmembrane</keyword>
<comment type="caution">
    <text evidence="2">The sequence shown here is derived from an EMBL/GenBank/DDBJ whole genome shotgun (WGS) entry which is preliminary data.</text>
</comment>
<evidence type="ECO:0000256" key="1">
    <source>
        <dbReference type="SAM" id="Phobius"/>
    </source>
</evidence>
<evidence type="ECO:0008006" key="4">
    <source>
        <dbReference type="Google" id="ProtNLM"/>
    </source>
</evidence>
<dbReference type="InterPro" id="IPR036291">
    <property type="entry name" value="NAD(P)-bd_dom_sf"/>
</dbReference>
<protein>
    <recommendedName>
        <fullName evidence="4">NAD-dependent epimerase/dehydratase domain-containing protein</fullName>
    </recommendedName>
</protein>
<dbReference type="EMBL" id="CAVNYO010000436">
    <property type="protein sequence ID" value="CAK5279377.1"/>
    <property type="molecule type" value="Genomic_DNA"/>
</dbReference>
<keyword evidence="1" id="KW-0472">Membrane</keyword>
<evidence type="ECO:0000313" key="2">
    <source>
        <dbReference type="EMBL" id="CAK5279377.1"/>
    </source>
</evidence>
<keyword evidence="1" id="KW-1133">Transmembrane helix</keyword>
<sequence length="412" mass="46231">MSLPSVLVFGGLNTCSRSLISYLLPAEGESLVSHVRVVDKFSVEPPTTYLGAEFPKTLKNPKLEYRQANLTVSATVSTMFDPPEGQQPYEYVFDFTGEVQAERTEMIQIDRTCQVARLIGLEAAKRKVKAYVRLQQPFYETATSGSHDEKEDVKPYEVVGTWWHETLRMLAAIDDLNLVILRIGFVYGPYINWGMIASVITVASVYGHMKKPFRSMWSPGKNPMNTVHAEDVSGALWACAQWMAPLGRKEADILAGESILFHNSKSKVSEVAGMPNPDKKLIAPIFNLVDDSKSTLFSVGETVTSFFGTTFEFFNFVENTMLKLKSDSLEDINEHHVGGWIEMLTTSNPPIPNTPLSAYMDTYALSKHILAYNNTKIREIVGYKLKHPNFTHDTIKDVVEKWKGEGSWPILT</sequence>
<organism evidence="2 3">
    <name type="scientific">Mycena citricolor</name>
    <dbReference type="NCBI Taxonomy" id="2018698"/>
    <lineage>
        <taxon>Eukaryota</taxon>
        <taxon>Fungi</taxon>
        <taxon>Dikarya</taxon>
        <taxon>Basidiomycota</taxon>
        <taxon>Agaricomycotina</taxon>
        <taxon>Agaricomycetes</taxon>
        <taxon>Agaricomycetidae</taxon>
        <taxon>Agaricales</taxon>
        <taxon>Marasmiineae</taxon>
        <taxon>Mycenaceae</taxon>
        <taxon>Mycena</taxon>
    </lineage>
</organism>
<reference evidence="2" key="1">
    <citation type="submission" date="2023-11" db="EMBL/GenBank/DDBJ databases">
        <authorList>
            <person name="De Vega J J."/>
            <person name="De Vega J J."/>
        </authorList>
    </citation>
    <scope>NUCLEOTIDE SEQUENCE</scope>
</reference>